<accession>A0A367S212</accession>
<gene>
    <name evidence="3" type="ORF">A6770_35405</name>
</gene>
<dbReference type="EMBL" id="LXQD01000015">
    <property type="protein sequence ID" value="RCJ42023.1"/>
    <property type="molecule type" value="Genomic_DNA"/>
</dbReference>
<dbReference type="Proteomes" id="UP000252107">
    <property type="component" value="Unassembled WGS sequence"/>
</dbReference>
<protein>
    <recommendedName>
        <fullName evidence="2">Inactive STAND domain-containing protein</fullName>
    </recommendedName>
</protein>
<feature type="coiled-coil region" evidence="1">
    <location>
        <begin position="97"/>
        <end position="131"/>
    </location>
</feature>
<name>A0A367S212_9NOSO</name>
<keyword evidence="4" id="KW-1185">Reference proteome</keyword>
<keyword evidence="1" id="KW-0175">Coiled coil</keyword>
<organism evidence="3 4">
    <name type="scientific">Nostoc minutum NIES-26</name>
    <dbReference type="NCBI Taxonomy" id="1844469"/>
    <lineage>
        <taxon>Bacteria</taxon>
        <taxon>Bacillati</taxon>
        <taxon>Cyanobacteriota</taxon>
        <taxon>Cyanophyceae</taxon>
        <taxon>Nostocales</taxon>
        <taxon>Nostocaceae</taxon>
        <taxon>Nostoc</taxon>
    </lineage>
</organism>
<evidence type="ECO:0000313" key="3">
    <source>
        <dbReference type="EMBL" id="RCJ42023.1"/>
    </source>
</evidence>
<evidence type="ECO:0000313" key="4">
    <source>
        <dbReference type="Proteomes" id="UP000252107"/>
    </source>
</evidence>
<sequence length="474" mass="54614">MPDSQDPKQVNNDLRNAQFGGGLINAESVNAGRIGGDIYNIHIGQQIVASSDSAQSQNQQQRSLFEKDSLEKAYTLQSQKVASIRNAWVIETDPSRKFQYEQQLQTEECTLKELANKLDAVERQLQADEDSELEVDTGIYTTNSRNTVQNISFQQSGLSSAQALTSQFKKELPPLLPYLANRREQEAQLCEVFLKFLKQASASHLVCIIHGDEAQCHYNFLERMRKFSLPKLLDVDPQQPIIPTYHLEWPAKLKNLHELSNQLYKNLADSVLGHSLYSSEKINVFLSNYPYPVIIHTHLLTEDLQRQGLNSLDKLLEFCYYLHQSITTQRLIIYICIKYKSKRKKNKNTAWIKWLFSFGRYFFKQYQYQKINKKIRQYLQNLSNSNLSHSQPIPVVVLPELEGINKAEAENWVRSEHTKQLVGEDMIEPLIQKVGEIFEFWEEQTSSDTIPMSCLAEELSKLIKSLMSKQGESV</sequence>
<dbReference type="InterPro" id="IPR045475">
    <property type="entry name" value="iSTAND"/>
</dbReference>
<dbReference type="AlphaFoldDB" id="A0A367S212"/>
<dbReference type="Pfam" id="PF19995">
    <property type="entry name" value="iSTAND"/>
    <property type="match status" value="1"/>
</dbReference>
<evidence type="ECO:0000259" key="2">
    <source>
        <dbReference type="Pfam" id="PF19995"/>
    </source>
</evidence>
<reference evidence="3" key="1">
    <citation type="submission" date="2016-04" db="EMBL/GenBank/DDBJ databases">
        <authorList>
            <person name="Tabuchi Yagui T.R."/>
        </authorList>
    </citation>
    <scope>NUCLEOTIDE SEQUENCE [LARGE SCALE GENOMIC DNA]</scope>
    <source>
        <strain evidence="3">NIES-26</strain>
    </source>
</reference>
<comment type="caution">
    <text evidence="3">The sequence shown here is derived from an EMBL/GenBank/DDBJ whole genome shotgun (WGS) entry which is preliminary data.</text>
</comment>
<evidence type="ECO:0000256" key="1">
    <source>
        <dbReference type="SAM" id="Coils"/>
    </source>
</evidence>
<proteinExistence type="predicted"/>
<feature type="domain" description="Inactive STAND" evidence="2">
    <location>
        <begin position="177"/>
        <end position="337"/>
    </location>
</feature>